<name>A0A0C2WK99_AMAMK</name>
<dbReference type="InParanoid" id="A0A0C2WK99"/>
<evidence type="ECO:0000313" key="2">
    <source>
        <dbReference type="Proteomes" id="UP000054549"/>
    </source>
</evidence>
<evidence type="ECO:0000313" key="1">
    <source>
        <dbReference type="EMBL" id="KIL56588.1"/>
    </source>
</evidence>
<keyword evidence="2" id="KW-1185">Reference proteome</keyword>
<reference evidence="1 2" key="1">
    <citation type="submission" date="2014-04" db="EMBL/GenBank/DDBJ databases">
        <title>Evolutionary Origins and Diversification of the Mycorrhizal Mutualists.</title>
        <authorList>
            <consortium name="DOE Joint Genome Institute"/>
            <consortium name="Mycorrhizal Genomics Consortium"/>
            <person name="Kohler A."/>
            <person name="Kuo A."/>
            <person name="Nagy L.G."/>
            <person name="Floudas D."/>
            <person name="Copeland A."/>
            <person name="Barry K.W."/>
            <person name="Cichocki N."/>
            <person name="Veneault-Fourrey C."/>
            <person name="LaButti K."/>
            <person name="Lindquist E.A."/>
            <person name="Lipzen A."/>
            <person name="Lundell T."/>
            <person name="Morin E."/>
            <person name="Murat C."/>
            <person name="Riley R."/>
            <person name="Ohm R."/>
            <person name="Sun H."/>
            <person name="Tunlid A."/>
            <person name="Henrissat B."/>
            <person name="Grigoriev I.V."/>
            <person name="Hibbett D.S."/>
            <person name="Martin F."/>
        </authorList>
    </citation>
    <scope>NUCLEOTIDE SEQUENCE [LARGE SCALE GENOMIC DNA]</scope>
    <source>
        <strain evidence="1 2">Koide BX008</strain>
    </source>
</reference>
<proteinExistence type="predicted"/>
<protein>
    <submittedName>
        <fullName evidence="1">Uncharacterized protein</fullName>
    </submittedName>
</protein>
<dbReference type="AlphaFoldDB" id="A0A0C2WK99"/>
<dbReference type="HOGENOM" id="CLU_2372313_0_0_1"/>
<dbReference type="EMBL" id="KN818414">
    <property type="protein sequence ID" value="KIL56588.1"/>
    <property type="molecule type" value="Genomic_DNA"/>
</dbReference>
<organism evidence="1 2">
    <name type="scientific">Amanita muscaria (strain Koide BX008)</name>
    <dbReference type="NCBI Taxonomy" id="946122"/>
    <lineage>
        <taxon>Eukaryota</taxon>
        <taxon>Fungi</taxon>
        <taxon>Dikarya</taxon>
        <taxon>Basidiomycota</taxon>
        <taxon>Agaricomycotina</taxon>
        <taxon>Agaricomycetes</taxon>
        <taxon>Agaricomycetidae</taxon>
        <taxon>Agaricales</taxon>
        <taxon>Pluteineae</taxon>
        <taxon>Amanitaceae</taxon>
        <taxon>Amanita</taxon>
    </lineage>
</organism>
<accession>A0A0C2WK99</accession>
<sequence length="95" mass="10477">MRCTKALSAARKLKTCSPKVMPEAKCHQHFSYATVAFRYHMTKYSGVSIQARIGASEPQIFHPQSPPLTTAVYYCVNESKCLCPPSCSQSQMGSS</sequence>
<gene>
    <name evidence="1" type="ORF">M378DRAFT_465403</name>
</gene>
<dbReference type="Proteomes" id="UP000054549">
    <property type="component" value="Unassembled WGS sequence"/>
</dbReference>